<reference evidence="9" key="1">
    <citation type="journal article" date="2019" name="Int. J. Syst. Evol. Microbiol.">
        <title>The Global Catalogue of Microorganisms (GCM) 10K type strain sequencing project: providing services to taxonomists for standard genome sequencing and annotation.</title>
        <authorList>
            <consortium name="The Broad Institute Genomics Platform"/>
            <consortium name="The Broad Institute Genome Sequencing Center for Infectious Disease"/>
            <person name="Wu L."/>
            <person name="Ma J."/>
        </authorList>
    </citation>
    <scope>NUCLEOTIDE SEQUENCE [LARGE SCALE GENOMIC DNA]</scope>
    <source>
        <strain evidence="9">CGMCC 1.19062</strain>
    </source>
</reference>
<dbReference type="InterPro" id="IPR036013">
    <property type="entry name" value="Band_7/SPFH_dom_sf"/>
</dbReference>
<dbReference type="Proteomes" id="UP001597295">
    <property type="component" value="Unassembled WGS sequence"/>
</dbReference>
<dbReference type="EMBL" id="JBHUIP010000001">
    <property type="protein sequence ID" value="MFD2261489.1"/>
    <property type="molecule type" value="Genomic_DNA"/>
</dbReference>
<dbReference type="InterPro" id="IPR010200">
    <property type="entry name" value="HflC"/>
</dbReference>
<gene>
    <name evidence="8" type="primary">hflC</name>
    <name evidence="8" type="ORF">ACFSM5_01225</name>
</gene>
<dbReference type="PIRSF" id="PIRSF005651">
    <property type="entry name" value="HflC"/>
    <property type="match status" value="1"/>
</dbReference>
<comment type="similarity">
    <text evidence="2 6">Belongs to the band 7/mec-2 family. HflC subfamily.</text>
</comment>
<proteinExistence type="inferred from homology"/>
<keyword evidence="4" id="KW-1133">Transmembrane helix</keyword>
<evidence type="ECO:0000313" key="8">
    <source>
        <dbReference type="EMBL" id="MFD2261489.1"/>
    </source>
</evidence>
<sequence>MNSQRLLIGGAVAVVALLVVAANTFFTVRETQQVIVTQFGAPVGDAISTPGLHIKVPFMQDVRVYSRQLLEVDPAAQEVLLVDQKRLVVDAYARYRIVVPLKYYQTVANEAGAQGNIAPIINTSIRRVLGGNTQAALLSSDRTRIMEEIQREVSDRTAAYGIEIVDVRLRRADLPDQTSAAVFNRMKAERDREARELRAQGQELYQQIRSRADRDRTVLIAEAQRESQTIRGEGDGKSIQIYADAFNKDVEFYGFYRSLQAYRQSLGNDTTLVLSPNSEFFRYFGGKLSGQP</sequence>
<comment type="subcellular location">
    <subcellularLocation>
        <location evidence="1">Membrane</location>
        <topology evidence="1">Single-pass membrane protein</topology>
    </subcellularLocation>
</comment>
<dbReference type="InterPro" id="IPR001972">
    <property type="entry name" value="Stomatin_HflK_fam"/>
</dbReference>
<dbReference type="InterPro" id="IPR001107">
    <property type="entry name" value="Band_7"/>
</dbReference>
<organism evidence="8 9">
    <name type="scientific">Lacibacterium aquatile</name>
    <dbReference type="NCBI Taxonomy" id="1168082"/>
    <lineage>
        <taxon>Bacteria</taxon>
        <taxon>Pseudomonadati</taxon>
        <taxon>Pseudomonadota</taxon>
        <taxon>Alphaproteobacteria</taxon>
        <taxon>Rhodospirillales</taxon>
        <taxon>Rhodospirillaceae</taxon>
    </lineage>
</organism>
<dbReference type="Gene3D" id="3.30.479.30">
    <property type="entry name" value="Band 7 domain"/>
    <property type="match status" value="1"/>
</dbReference>
<feature type="domain" description="Band 7" evidence="7">
    <location>
        <begin position="23"/>
        <end position="186"/>
    </location>
</feature>
<comment type="function">
    <text evidence="6">HflC and HflK could regulate a protease.</text>
</comment>
<dbReference type="CDD" id="cd03405">
    <property type="entry name" value="SPFH_HflC"/>
    <property type="match status" value="1"/>
</dbReference>
<evidence type="ECO:0000256" key="6">
    <source>
        <dbReference type="PIRNR" id="PIRNR005651"/>
    </source>
</evidence>
<evidence type="ECO:0000256" key="1">
    <source>
        <dbReference type="ARBA" id="ARBA00004167"/>
    </source>
</evidence>
<protein>
    <recommendedName>
        <fullName evidence="6">Protein HflC</fullName>
    </recommendedName>
</protein>
<evidence type="ECO:0000313" key="9">
    <source>
        <dbReference type="Proteomes" id="UP001597295"/>
    </source>
</evidence>
<accession>A0ABW5DLZ9</accession>
<keyword evidence="8" id="KW-0378">Hydrolase</keyword>
<comment type="caution">
    <text evidence="8">The sequence shown here is derived from an EMBL/GenBank/DDBJ whole genome shotgun (WGS) entry which is preliminary data.</text>
</comment>
<dbReference type="GO" id="GO:0006508">
    <property type="term" value="P:proteolysis"/>
    <property type="evidence" value="ECO:0007669"/>
    <property type="project" value="UniProtKB-KW"/>
</dbReference>
<evidence type="ECO:0000256" key="3">
    <source>
        <dbReference type="ARBA" id="ARBA00022692"/>
    </source>
</evidence>
<dbReference type="PANTHER" id="PTHR42911">
    <property type="entry name" value="MODULATOR OF FTSH PROTEASE HFLC"/>
    <property type="match status" value="1"/>
</dbReference>
<dbReference type="Pfam" id="PF01145">
    <property type="entry name" value="Band_7"/>
    <property type="match status" value="1"/>
</dbReference>
<dbReference type="SMART" id="SM00244">
    <property type="entry name" value="PHB"/>
    <property type="match status" value="1"/>
</dbReference>
<dbReference type="PRINTS" id="PR00721">
    <property type="entry name" value="STOMATIN"/>
</dbReference>
<keyword evidence="5" id="KW-0472">Membrane</keyword>
<dbReference type="SUPFAM" id="SSF117892">
    <property type="entry name" value="Band 7/SPFH domain"/>
    <property type="match status" value="1"/>
</dbReference>
<evidence type="ECO:0000259" key="7">
    <source>
        <dbReference type="SMART" id="SM00244"/>
    </source>
</evidence>
<evidence type="ECO:0000256" key="5">
    <source>
        <dbReference type="ARBA" id="ARBA00023136"/>
    </source>
</evidence>
<keyword evidence="8" id="KW-0645">Protease</keyword>
<dbReference type="PANTHER" id="PTHR42911:SF1">
    <property type="entry name" value="MODULATOR OF FTSH PROTEASE HFLC"/>
    <property type="match status" value="1"/>
</dbReference>
<dbReference type="NCBIfam" id="TIGR01932">
    <property type="entry name" value="hflC"/>
    <property type="match status" value="1"/>
</dbReference>
<keyword evidence="3" id="KW-0812">Transmembrane</keyword>
<dbReference type="GO" id="GO:0008233">
    <property type="term" value="F:peptidase activity"/>
    <property type="evidence" value="ECO:0007669"/>
    <property type="project" value="UniProtKB-KW"/>
</dbReference>
<evidence type="ECO:0000256" key="4">
    <source>
        <dbReference type="ARBA" id="ARBA00022989"/>
    </source>
</evidence>
<evidence type="ECO:0000256" key="2">
    <source>
        <dbReference type="ARBA" id="ARBA00007862"/>
    </source>
</evidence>
<name>A0ABW5DLZ9_9PROT</name>
<keyword evidence="9" id="KW-1185">Reference proteome</keyword>
<dbReference type="RefSeq" id="WP_379874344.1">
    <property type="nucleotide sequence ID" value="NZ_JBHUIP010000001.1"/>
</dbReference>